<feature type="active site" description="Nucleophile" evidence="7">
    <location>
        <position position="425"/>
    </location>
</feature>
<keyword evidence="4 8" id="KW-0378">Hydrolase</keyword>
<comment type="subunit">
    <text evidence="2">Homodimer.</text>
</comment>
<dbReference type="OMA" id="SHTEVWH"/>
<evidence type="ECO:0000313" key="11">
    <source>
        <dbReference type="Proteomes" id="UP000887568"/>
    </source>
</evidence>
<name>A0A914BAY1_PATMI</name>
<dbReference type="AlphaFoldDB" id="A0A914BAY1"/>
<dbReference type="GO" id="GO:0005975">
    <property type="term" value="P:carbohydrate metabolic process"/>
    <property type="evidence" value="ECO:0007669"/>
    <property type="project" value="InterPro"/>
</dbReference>
<evidence type="ECO:0000256" key="7">
    <source>
        <dbReference type="PROSITE-ProRule" id="PRU10055"/>
    </source>
</evidence>
<dbReference type="PANTHER" id="PTHR10353">
    <property type="entry name" value="GLYCOSYL HYDROLASE"/>
    <property type="match status" value="1"/>
</dbReference>
<dbReference type="InterPro" id="IPR033132">
    <property type="entry name" value="GH_1_N_CS"/>
</dbReference>
<evidence type="ECO:0000256" key="3">
    <source>
        <dbReference type="ARBA" id="ARBA00012744"/>
    </source>
</evidence>
<organism evidence="10 11">
    <name type="scientific">Patiria miniata</name>
    <name type="common">Bat star</name>
    <name type="synonym">Asterina miniata</name>
    <dbReference type="NCBI Taxonomy" id="46514"/>
    <lineage>
        <taxon>Eukaryota</taxon>
        <taxon>Metazoa</taxon>
        <taxon>Echinodermata</taxon>
        <taxon>Eleutherozoa</taxon>
        <taxon>Asterozoa</taxon>
        <taxon>Asteroidea</taxon>
        <taxon>Valvatacea</taxon>
        <taxon>Valvatida</taxon>
        <taxon>Asterinidae</taxon>
        <taxon>Patiria</taxon>
    </lineage>
</organism>
<evidence type="ECO:0000256" key="2">
    <source>
        <dbReference type="ARBA" id="ARBA00011738"/>
    </source>
</evidence>
<proteinExistence type="inferred from homology"/>
<feature type="chain" id="PRO_5037403272" description="beta-glucosidase" evidence="9">
    <location>
        <begin position="24"/>
        <end position="1007"/>
    </location>
</feature>
<dbReference type="PANTHER" id="PTHR10353:SF36">
    <property type="entry name" value="LP05116P"/>
    <property type="match status" value="1"/>
</dbReference>
<evidence type="ECO:0000256" key="1">
    <source>
        <dbReference type="ARBA" id="ARBA00010838"/>
    </source>
</evidence>
<dbReference type="Pfam" id="PF00232">
    <property type="entry name" value="Glyco_hydro_1"/>
    <property type="match status" value="2"/>
</dbReference>
<sequence>MGTRPTTSLLCLLALALVSAAVAEDKIEFVYPDIYNDPERDTFLYGTFPEGFVWSSATSSYQIEGAWNVSDKGVGIWDTFTHEGGHVANNDNGDVACDSYHKYKEDVALMKAMGLHYYRFSISWPRLMPDGTAASLSTDGVCYYNDLINELVANDIAPMVTLYHWDLPQALQNHGGWVNETIVDRFNDYARACYENFGDRVKLWITFNEPWIVSLLGHGSGAFAPGIAEPAITVYTVTHHLILSHALAYHTYRLDFKATQNGQVGITLNTDFIEPADRSKPADIEAADTTLQFNFGWFAHPIYIDGDYPEIMKTNIARKSAYQGFEKSRLPEFTTYQKALIKGTGDFIGLNHYTTTLATNATPDVGDRNASDASYWSDQNIWSWKDPNWPGSGSSWLQIVPWGIRRLLKWISDEYGSDIPIYVTENGVSTKDVFELEDTIRVDYYKSYINEVLKERRMMFKMCSVCLSAVSLYLAFVAGLATALAEDRIEFVYPDAYNDTTRDTFLYGTFPEGFVWSTATSSYQIEGAWNVSDKGPSVWDTFTHEGGNIENDDNGDIACDSYHKYKEDVALMKAMGLQFYRFSISWPRLMPDGTAASLSTDGLRYYNDLIDELVANDIAPMVTLYHWDLPQALQDHGGWVNETIVELFNDYARVCFENFGDRVPFWITFNEPWIFTLLGYGTTMFAPGNVVDPSVKIYTVGRHIILAHATAYHTFQREFASTQTAKIGITLNSDYFEPADRTRQSDLDAADRVLRFNLGWFANPIFKNGDYPEIMKTEIGAKSAYQGFSQSRLPPFTDMEKEFIKGTADFFGLNQYTTMYVTNTTVDDSLPSQASYLTDRGVYTYRDPAWPGAASDWLKIVPWGIRRILKWLADEYGRELPIYITENGISTHDVLELDDKIRVDYYKAYINEVLKAIELDKVNVKGYTAWSLMDNFEWASGYTERFGMHYVDFNDPERARTAKASAKFYATVVAENGFPDPSVSGAPASVTVSLAGLVASIAFALFN</sequence>
<comment type="similarity">
    <text evidence="1">Belongs to the glycosyl hydrolase 1 family.</text>
</comment>
<dbReference type="InterPro" id="IPR018120">
    <property type="entry name" value="Glyco_hydro_1_AS"/>
</dbReference>
<dbReference type="GO" id="GO:0004553">
    <property type="term" value="F:hydrolase activity, hydrolyzing O-glycosyl compounds"/>
    <property type="evidence" value="ECO:0007669"/>
    <property type="project" value="InterPro"/>
</dbReference>
<dbReference type="PROSITE" id="PS00572">
    <property type="entry name" value="GLYCOSYL_HYDROL_F1_1"/>
    <property type="match status" value="2"/>
</dbReference>
<dbReference type="FunFam" id="3.20.20.80:FF:000013">
    <property type="entry name" value="lactase-phlorizin hydrolase"/>
    <property type="match status" value="2"/>
</dbReference>
<dbReference type="Proteomes" id="UP000887568">
    <property type="component" value="Unplaced"/>
</dbReference>
<dbReference type="RefSeq" id="XP_038072995.1">
    <property type="nucleotide sequence ID" value="XM_038217067.1"/>
</dbReference>
<protein>
    <recommendedName>
        <fullName evidence="3">beta-glucosidase</fullName>
        <ecNumber evidence="3">3.2.1.21</ecNumber>
    </recommendedName>
</protein>
<keyword evidence="11" id="KW-1185">Reference proteome</keyword>
<dbReference type="InterPro" id="IPR017853">
    <property type="entry name" value="GH"/>
</dbReference>
<reference evidence="10" key="1">
    <citation type="submission" date="2022-11" db="UniProtKB">
        <authorList>
            <consortium name="EnsemblMetazoa"/>
        </authorList>
    </citation>
    <scope>IDENTIFICATION</scope>
</reference>
<dbReference type="PROSITE" id="PS00653">
    <property type="entry name" value="GLYCOSYL_HYDROL_F1_2"/>
    <property type="match status" value="2"/>
</dbReference>
<dbReference type="OrthoDB" id="65569at2759"/>
<dbReference type="GeneID" id="119741317"/>
<dbReference type="SUPFAM" id="SSF51445">
    <property type="entry name" value="(Trans)glycosidases"/>
    <property type="match status" value="2"/>
</dbReference>
<dbReference type="Gene3D" id="3.20.20.80">
    <property type="entry name" value="Glycosidases"/>
    <property type="match status" value="2"/>
</dbReference>
<dbReference type="InterPro" id="IPR001360">
    <property type="entry name" value="Glyco_hydro_1"/>
</dbReference>
<evidence type="ECO:0000256" key="9">
    <source>
        <dbReference type="SAM" id="SignalP"/>
    </source>
</evidence>
<accession>A0A914BAY1</accession>
<keyword evidence="5" id="KW-0325">Glycoprotein</keyword>
<feature type="active site" description="Nucleophile" evidence="7">
    <location>
        <position position="886"/>
    </location>
</feature>
<evidence type="ECO:0000256" key="8">
    <source>
        <dbReference type="RuleBase" id="RU004468"/>
    </source>
</evidence>
<evidence type="ECO:0000256" key="6">
    <source>
        <dbReference type="ARBA" id="ARBA00023295"/>
    </source>
</evidence>
<dbReference type="EC" id="3.2.1.21" evidence="3"/>
<evidence type="ECO:0000256" key="5">
    <source>
        <dbReference type="ARBA" id="ARBA00023180"/>
    </source>
</evidence>
<keyword evidence="9" id="KW-0732">Signal</keyword>
<evidence type="ECO:0000256" key="4">
    <source>
        <dbReference type="ARBA" id="ARBA00022801"/>
    </source>
</evidence>
<keyword evidence="6 8" id="KW-0326">Glycosidase</keyword>
<feature type="signal peptide" evidence="9">
    <location>
        <begin position="1"/>
        <end position="23"/>
    </location>
</feature>
<dbReference type="EnsemblMetazoa" id="XM_038217067.1">
    <property type="protein sequence ID" value="XP_038072995.1"/>
    <property type="gene ID" value="LOC119741317"/>
</dbReference>
<dbReference type="PRINTS" id="PR00131">
    <property type="entry name" value="GLHYDRLASE1"/>
</dbReference>
<evidence type="ECO:0000313" key="10">
    <source>
        <dbReference type="EnsemblMetazoa" id="XP_038072995.1"/>
    </source>
</evidence>